<dbReference type="Proteomes" id="UP000070544">
    <property type="component" value="Unassembled WGS sequence"/>
</dbReference>
<evidence type="ECO:0000313" key="2">
    <source>
        <dbReference type="Proteomes" id="UP000070544"/>
    </source>
</evidence>
<gene>
    <name evidence="1" type="ORF">M427DRAFT_362640</name>
</gene>
<organism evidence="1 2">
    <name type="scientific">Gonapodya prolifera (strain JEL478)</name>
    <name type="common">Monoblepharis prolifera</name>
    <dbReference type="NCBI Taxonomy" id="1344416"/>
    <lineage>
        <taxon>Eukaryota</taxon>
        <taxon>Fungi</taxon>
        <taxon>Fungi incertae sedis</taxon>
        <taxon>Chytridiomycota</taxon>
        <taxon>Chytridiomycota incertae sedis</taxon>
        <taxon>Monoblepharidomycetes</taxon>
        <taxon>Monoblepharidales</taxon>
        <taxon>Gonapodyaceae</taxon>
        <taxon>Gonapodya</taxon>
    </lineage>
</organism>
<dbReference type="OrthoDB" id="2179417at2759"/>
<evidence type="ECO:0000313" key="1">
    <source>
        <dbReference type="EMBL" id="KXS13714.1"/>
    </source>
</evidence>
<protein>
    <recommendedName>
        <fullName evidence="3">Ankyrin</fullName>
    </recommendedName>
</protein>
<name>A0A139AAM3_GONPJ</name>
<dbReference type="EMBL" id="KQ965775">
    <property type="protein sequence ID" value="KXS13714.1"/>
    <property type="molecule type" value="Genomic_DNA"/>
</dbReference>
<sequence length="144" mass="15429">MSLILNAQHIDAVEAGQEEDVNTLIEAGASPNARKSVTLKVKGANECGGFDWCKETVDCESALVLAIWGGKVNGVGRIFSNGKVGINMRGGAVTLNHPPTWARCEGLGRTPSQLLWSKSAEHAGTHRNCLRNNGHDLISRIRKA</sequence>
<evidence type="ECO:0008006" key="3">
    <source>
        <dbReference type="Google" id="ProtNLM"/>
    </source>
</evidence>
<reference evidence="1 2" key="1">
    <citation type="journal article" date="2015" name="Genome Biol. Evol.">
        <title>Phylogenomic analyses indicate that early fungi evolved digesting cell walls of algal ancestors of land plants.</title>
        <authorList>
            <person name="Chang Y."/>
            <person name="Wang S."/>
            <person name="Sekimoto S."/>
            <person name="Aerts A.L."/>
            <person name="Choi C."/>
            <person name="Clum A."/>
            <person name="LaButti K.M."/>
            <person name="Lindquist E.A."/>
            <person name="Yee Ngan C."/>
            <person name="Ohm R.A."/>
            <person name="Salamov A.A."/>
            <person name="Grigoriev I.V."/>
            <person name="Spatafora J.W."/>
            <person name="Berbee M.L."/>
        </authorList>
    </citation>
    <scope>NUCLEOTIDE SEQUENCE [LARGE SCALE GENOMIC DNA]</scope>
    <source>
        <strain evidence="1 2">JEL478</strain>
    </source>
</reference>
<proteinExistence type="predicted"/>
<keyword evidence="2" id="KW-1185">Reference proteome</keyword>
<accession>A0A139AAM3</accession>
<dbReference type="AlphaFoldDB" id="A0A139AAM3"/>